<dbReference type="InterPro" id="IPR003006">
    <property type="entry name" value="Ig/MHC_CS"/>
</dbReference>
<keyword evidence="1" id="KW-0812">Transmembrane</keyword>
<evidence type="ECO:0000256" key="1">
    <source>
        <dbReference type="SAM" id="Phobius"/>
    </source>
</evidence>
<dbReference type="Gene3D" id="2.60.40.10">
    <property type="entry name" value="Immunoglobulins"/>
    <property type="match status" value="1"/>
</dbReference>
<evidence type="ECO:0000313" key="5">
    <source>
        <dbReference type="Proteomes" id="UP000805418"/>
    </source>
</evidence>
<feature type="signal peptide" evidence="2">
    <location>
        <begin position="1"/>
        <end position="32"/>
    </location>
</feature>
<dbReference type="Pfam" id="PF07654">
    <property type="entry name" value="C1-set"/>
    <property type="match status" value="1"/>
</dbReference>
<feature type="domain" description="Ig-like" evidence="3">
    <location>
        <begin position="34"/>
        <end position="126"/>
    </location>
</feature>
<reference evidence="4" key="1">
    <citation type="submission" date="2020-03" db="EMBL/GenBank/DDBJ databases">
        <title>Long-read based genome assembly of a Labrador retriever dog.</title>
        <authorList>
            <person name="Eory L."/>
            <person name="Zhang W."/>
            <person name="Schoenebeck J."/>
        </authorList>
    </citation>
    <scope>NUCLEOTIDE SEQUENCE [LARGE SCALE GENOMIC DNA]</scope>
    <source>
        <strain evidence="4">Labrador retriever</strain>
    </source>
</reference>
<evidence type="ECO:0000259" key="3">
    <source>
        <dbReference type="PROSITE" id="PS50835"/>
    </source>
</evidence>
<name>A0A8I3P774_CANLF</name>
<proteinExistence type="predicted"/>
<dbReference type="InterPro" id="IPR003597">
    <property type="entry name" value="Ig_C1-set"/>
</dbReference>
<reference evidence="4" key="3">
    <citation type="submission" date="2025-09" db="UniProtKB">
        <authorList>
            <consortium name="Ensembl"/>
        </authorList>
    </citation>
    <scope>IDENTIFICATION</scope>
    <source>
        <strain evidence="4">Boxer</strain>
    </source>
</reference>
<dbReference type="InterPro" id="IPR007110">
    <property type="entry name" value="Ig-like_dom"/>
</dbReference>
<keyword evidence="1" id="KW-0472">Membrane</keyword>
<gene>
    <name evidence="4" type="primary">HLA-DMA</name>
</gene>
<protein>
    <submittedName>
        <fullName evidence="4">Major histocompatibility complex, class II, DM alpha</fullName>
    </submittedName>
</protein>
<accession>A0A8I3P774</accession>
<sequence length="170" mass="19041">MVWCEDMDHEQRQGAALLRLLHLLWLLPYSRTAPEGIPMVDVFTLKPLEFGKPNMLVCFISNLFPPTLTVNWWHHLDPVEGIGPTFVSAVDGFSFQAFSYLNFTPAPSDLFSCVVTHEIDNYTAIAYWVPHDALPSDLLENVLCGVAFGLGMLGIIVGLVLIVYFRKPCS</sequence>
<keyword evidence="1" id="KW-1133">Transmembrane helix</keyword>
<organism evidence="4 5">
    <name type="scientific">Canis lupus familiaris</name>
    <name type="common">Dog</name>
    <name type="synonym">Canis familiaris</name>
    <dbReference type="NCBI Taxonomy" id="9615"/>
    <lineage>
        <taxon>Eukaryota</taxon>
        <taxon>Metazoa</taxon>
        <taxon>Chordata</taxon>
        <taxon>Craniata</taxon>
        <taxon>Vertebrata</taxon>
        <taxon>Euteleostomi</taxon>
        <taxon>Mammalia</taxon>
        <taxon>Eutheria</taxon>
        <taxon>Laurasiatheria</taxon>
        <taxon>Carnivora</taxon>
        <taxon>Caniformia</taxon>
        <taxon>Canidae</taxon>
        <taxon>Canis</taxon>
    </lineage>
</organism>
<dbReference type="SUPFAM" id="SSF48726">
    <property type="entry name" value="Immunoglobulin"/>
    <property type="match status" value="1"/>
</dbReference>
<keyword evidence="2" id="KW-0732">Signal</keyword>
<feature type="transmembrane region" description="Helical" evidence="1">
    <location>
        <begin position="145"/>
        <end position="165"/>
    </location>
</feature>
<dbReference type="PANTHER" id="PTHR19944:SF50">
    <property type="entry name" value="HLA CLASS II HISTOCOMPATIBILITY ANTIGEN, DM ALPHA CHAIN"/>
    <property type="match status" value="1"/>
</dbReference>
<dbReference type="SMART" id="SM00407">
    <property type="entry name" value="IGc1"/>
    <property type="match status" value="1"/>
</dbReference>
<evidence type="ECO:0000313" key="4">
    <source>
        <dbReference type="Ensembl" id="ENSCAFP00845025785.1"/>
    </source>
</evidence>
<reference evidence="4" key="2">
    <citation type="submission" date="2025-08" db="UniProtKB">
        <authorList>
            <consortium name="Ensembl"/>
        </authorList>
    </citation>
    <scope>IDENTIFICATION</scope>
    <source>
        <strain evidence="4">Boxer</strain>
    </source>
</reference>
<dbReference type="InterPro" id="IPR013783">
    <property type="entry name" value="Ig-like_fold"/>
</dbReference>
<dbReference type="Proteomes" id="UP000805418">
    <property type="component" value="Chromosome 12"/>
</dbReference>
<keyword evidence="5" id="KW-1185">Reference proteome</keyword>
<evidence type="ECO:0000256" key="2">
    <source>
        <dbReference type="SAM" id="SignalP"/>
    </source>
</evidence>
<dbReference type="PANTHER" id="PTHR19944">
    <property type="entry name" value="MHC CLASS II-RELATED"/>
    <property type="match status" value="1"/>
</dbReference>
<dbReference type="PROSITE" id="PS00290">
    <property type="entry name" value="IG_MHC"/>
    <property type="match status" value="1"/>
</dbReference>
<feature type="chain" id="PRO_5035327013" evidence="2">
    <location>
        <begin position="33"/>
        <end position="170"/>
    </location>
</feature>
<dbReference type="PROSITE" id="PS50835">
    <property type="entry name" value="IG_LIKE"/>
    <property type="match status" value="1"/>
</dbReference>
<dbReference type="InterPro" id="IPR036179">
    <property type="entry name" value="Ig-like_dom_sf"/>
</dbReference>
<dbReference type="Ensembl" id="ENSCAFT00845032952.1">
    <property type="protein sequence ID" value="ENSCAFP00845025785.1"/>
    <property type="gene ID" value="ENSCAFG00845018613.1"/>
</dbReference>
<dbReference type="InterPro" id="IPR050160">
    <property type="entry name" value="MHC/Immunoglobulin"/>
</dbReference>
<dbReference type="GeneTree" id="ENSGT00940000161157"/>
<dbReference type="AlphaFoldDB" id="A0A8I3P774"/>